<keyword evidence="2" id="KW-0472">Membrane</keyword>
<organism evidence="3 4">
    <name type="scientific">Bradyrhizobium barranii</name>
    <dbReference type="NCBI Taxonomy" id="2992140"/>
    <lineage>
        <taxon>Bacteria</taxon>
        <taxon>Pseudomonadati</taxon>
        <taxon>Pseudomonadota</taxon>
        <taxon>Alphaproteobacteria</taxon>
        <taxon>Hyphomicrobiales</taxon>
        <taxon>Nitrobacteraceae</taxon>
        <taxon>Bradyrhizobium</taxon>
    </lineage>
</organism>
<gene>
    <name evidence="3" type="ORF">BjapCC829_47850</name>
</gene>
<evidence type="ECO:0000256" key="2">
    <source>
        <dbReference type="SAM" id="Phobius"/>
    </source>
</evidence>
<keyword evidence="3" id="KW-0614">Plasmid</keyword>
<name>A0ABY3R060_9BRAD</name>
<dbReference type="EMBL" id="CP088101">
    <property type="protein sequence ID" value="UFW91675.1"/>
    <property type="molecule type" value="Genomic_DNA"/>
</dbReference>
<feature type="region of interest" description="Disordered" evidence="1">
    <location>
        <begin position="36"/>
        <end position="62"/>
    </location>
</feature>
<evidence type="ECO:0000313" key="3">
    <source>
        <dbReference type="EMBL" id="UFW91675.1"/>
    </source>
</evidence>
<keyword evidence="2" id="KW-0812">Transmembrane</keyword>
<geneLocation type="plasmid" evidence="3 4">
    <name>pCC829_1</name>
</geneLocation>
<dbReference type="Proteomes" id="UP001430990">
    <property type="component" value="Plasmid pCC829_1"/>
</dbReference>
<dbReference type="RefSeq" id="WP_231145645.1">
    <property type="nucleotide sequence ID" value="NZ_CP088101.1"/>
</dbReference>
<accession>A0ABY3R060</accession>
<keyword evidence="4" id="KW-1185">Reference proteome</keyword>
<sequence>MGLLSSIELPHWLMIAGIILAIVGVFGLVITGNKHAKSDAPGLLPEISPPSQLDSSPHKDNE</sequence>
<protein>
    <submittedName>
        <fullName evidence="3">Uncharacterized protein</fullName>
    </submittedName>
</protein>
<evidence type="ECO:0000313" key="4">
    <source>
        <dbReference type="Proteomes" id="UP001430990"/>
    </source>
</evidence>
<reference evidence="3" key="1">
    <citation type="submission" date="2021-11" db="EMBL/GenBank/DDBJ databases">
        <title>Australian commercial rhizobial inoculants.</title>
        <authorList>
            <person name="Kohlmeier M.G."/>
            <person name="O'Hara G.W."/>
            <person name="Colombi E."/>
            <person name="Ramsay J.P."/>
            <person name="Terpolilli J."/>
        </authorList>
    </citation>
    <scope>NUCLEOTIDE SEQUENCE</scope>
    <source>
        <strain evidence="3">CC829</strain>
        <plasmid evidence="3">pCC829_1</plasmid>
    </source>
</reference>
<proteinExistence type="predicted"/>
<feature type="transmembrane region" description="Helical" evidence="2">
    <location>
        <begin position="12"/>
        <end position="30"/>
    </location>
</feature>
<evidence type="ECO:0000256" key="1">
    <source>
        <dbReference type="SAM" id="MobiDB-lite"/>
    </source>
</evidence>
<keyword evidence="2" id="KW-1133">Transmembrane helix</keyword>